<name>A0ABD2LG95_9BILA</name>
<dbReference type="PANTHER" id="PTHR21723">
    <property type="entry name" value="RESISTANCE TO INHIBITORS OF CHOLINESTERASE PROTEIN 3 RIC3"/>
    <property type="match status" value="1"/>
</dbReference>
<accession>A0ABD2LG95</accession>
<feature type="compositionally biased region" description="Acidic residues" evidence="7">
    <location>
        <begin position="82"/>
        <end position="91"/>
    </location>
</feature>
<feature type="region of interest" description="Disordered" evidence="7">
    <location>
        <begin position="351"/>
        <end position="429"/>
    </location>
</feature>
<dbReference type="Proteomes" id="UP001620626">
    <property type="component" value="Unassembled WGS sequence"/>
</dbReference>
<feature type="compositionally biased region" description="Acidic residues" evidence="7">
    <location>
        <begin position="377"/>
        <end position="392"/>
    </location>
</feature>
<gene>
    <name evidence="10" type="ORF">niasHT_014099</name>
</gene>
<keyword evidence="4" id="KW-0256">Endoplasmic reticulum</keyword>
<evidence type="ECO:0000256" key="5">
    <source>
        <dbReference type="ARBA" id="ARBA00022989"/>
    </source>
</evidence>
<evidence type="ECO:0000256" key="2">
    <source>
        <dbReference type="ARBA" id="ARBA00008538"/>
    </source>
</evidence>
<evidence type="ECO:0000313" key="10">
    <source>
        <dbReference type="EMBL" id="KAL3114255.1"/>
    </source>
</evidence>
<protein>
    <recommendedName>
        <fullName evidence="9">Resistance to inhibitors of cholinesterase protein 3 N-terminal domain-containing protein</fullName>
    </recommendedName>
</protein>
<feature type="compositionally biased region" description="Basic and acidic residues" evidence="7">
    <location>
        <begin position="312"/>
        <end position="322"/>
    </location>
</feature>
<feature type="region of interest" description="Disordered" evidence="7">
    <location>
        <begin position="140"/>
        <end position="184"/>
    </location>
</feature>
<keyword evidence="11" id="KW-1185">Reference proteome</keyword>
<feature type="compositionally biased region" description="Polar residues" evidence="7">
    <location>
        <begin position="28"/>
        <end position="40"/>
    </location>
</feature>
<dbReference type="AlphaFoldDB" id="A0ABD2LG95"/>
<dbReference type="InterPro" id="IPR032763">
    <property type="entry name" value="RIC3_N"/>
</dbReference>
<evidence type="ECO:0000256" key="6">
    <source>
        <dbReference type="ARBA" id="ARBA00023136"/>
    </source>
</evidence>
<feature type="transmembrane region" description="Helical" evidence="8">
    <location>
        <begin position="106"/>
        <end position="124"/>
    </location>
</feature>
<dbReference type="GO" id="GO:0005789">
    <property type="term" value="C:endoplasmic reticulum membrane"/>
    <property type="evidence" value="ECO:0007669"/>
    <property type="project" value="UniProtKB-SubCell"/>
</dbReference>
<feature type="domain" description="Resistance to inhibitors of cholinesterase protein 3 N-terminal" evidence="9">
    <location>
        <begin position="114"/>
        <end position="272"/>
    </location>
</feature>
<comment type="caution">
    <text evidence="10">The sequence shown here is derived from an EMBL/GenBank/DDBJ whole genome shotgun (WGS) entry which is preliminary data.</text>
</comment>
<proteinExistence type="inferred from homology"/>
<reference evidence="10 11" key="1">
    <citation type="submission" date="2024-10" db="EMBL/GenBank/DDBJ databases">
        <authorList>
            <person name="Kim D."/>
        </authorList>
    </citation>
    <scope>NUCLEOTIDE SEQUENCE [LARGE SCALE GENOMIC DNA]</scope>
    <source>
        <strain evidence="10">BH-2024</strain>
    </source>
</reference>
<feature type="compositionally biased region" description="Polar residues" evidence="7">
    <location>
        <begin position="155"/>
        <end position="164"/>
    </location>
</feature>
<feature type="compositionally biased region" description="Low complexity" evidence="7">
    <location>
        <begin position="356"/>
        <end position="374"/>
    </location>
</feature>
<sequence>MAPWPPPPTASDRRRADGHRRRHLNWGDSVTQIMNETTTIPGIHNRKFANQKRRTPNTTEEEEERRKKERKRKGRRRRDTSEDSEEEDEEWHESGRREEVLPKWKLCLVGAAIFLCFALLYPSVFSPMLSNLFGGGAQRQQPAAADRPMHPSMMGPNQQQQQRGASMRMPDMHNQQQQQQQGGFWSGKSGGSMAWMLPFYTVGVVCFLLYTLFKSKTKRQKRRRDQPIDLLYGDDNDEGTEDGLEYGVRGAKLRSVQHRLRKTEQAMADILSQLEQISAHSKDINDGNTKAAEKNVKDPNNAATAQSEEESAEKLQEKDGTLKEAQSAKVEQSLRELKMLSDLCKSDRRLRRKLRAAAQRQQNHHSSSSSSANSDNEFIDEEEEVGSEEEANGYENKGEMRGGSEEEEEEEGREEQTDEEEEEEEKHAK</sequence>
<feature type="compositionally biased region" description="Basic and acidic residues" evidence="7">
    <location>
        <begin position="281"/>
        <end position="297"/>
    </location>
</feature>
<evidence type="ECO:0000313" key="11">
    <source>
        <dbReference type="Proteomes" id="UP001620626"/>
    </source>
</evidence>
<keyword evidence="6 8" id="KW-0472">Membrane</keyword>
<evidence type="ECO:0000256" key="1">
    <source>
        <dbReference type="ARBA" id="ARBA00004586"/>
    </source>
</evidence>
<dbReference type="InterPro" id="IPR026160">
    <property type="entry name" value="Ric3"/>
</dbReference>
<evidence type="ECO:0000256" key="4">
    <source>
        <dbReference type="ARBA" id="ARBA00022824"/>
    </source>
</evidence>
<feature type="region of interest" description="Disordered" evidence="7">
    <location>
        <begin position="1"/>
        <end position="96"/>
    </location>
</feature>
<feature type="compositionally biased region" description="Basic residues" evidence="7">
    <location>
        <begin position="44"/>
        <end position="55"/>
    </location>
</feature>
<feature type="region of interest" description="Disordered" evidence="7">
    <location>
        <begin position="281"/>
        <end position="335"/>
    </location>
</feature>
<organism evidence="10 11">
    <name type="scientific">Heterodera trifolii</name>
    <dbReference type="NCBI Taxonomy" id="157864"/>
    <lineage>
        <taxon>Eukaryota</taxon>
        <taxon>Metazoa</taxon>
        <taxon>Ecdysozoa</taxon>
        <taxon>Nematoda</taxon>
        <taxon>Chromadorea</taxon>
        <taxon>Rhabditida</taxon>
        <taxon>Tylenchina</taxon>
        <taxon>Tylenchomorpha</taxon>
        <taxon>Tylenchoidea</taxon>
        <taxon>Heteroderidae</taxon>
        <taxon>Heteroderinae</taxon>
        <taxon>Heterodera</taxon>
    </lineage>
</organism>
<evidence type="ECO:0000256" key="3">
    <source>
        <dbReference type="ARBA" id="ARBA00022692"/>
    </source>
</evidence>
<evidence type="ECO:0000256" key="7">
    <source>
        <dbReference type="SAM" id="MobiDB-lite"/>
    </source>
</evidence>
<evidence type="ECO:0000256" key="8">
    <source>
        <dbReference type="SAM" id="Phobius"/>
    </source>
</evidence>
<evidence type="ECO:0000259" key="9">
    <source>
        <dbReference type="Pfam" id="PF15361"/>
    </source>
</evidence>
<comment type="similarity">
    <text evidence="2">Belongs to the ric-3 family.</text>
</comment>
<feature type="compositionally biased region" description="Basic residues" evidence="7">
    <location>
        <begin position="67"/>
        <end position="78"/>
    </location>
</feature>
<dbReference type="EMBL" id="JBICBT010000422">
    <property type="protein sequence ID" value="KAL3114255.1"/>
    <property type="molecule type" value="Genomic_DNA"/>
</dbReference>
<feature type="compositionally biased region" description="Acidic residues" evidence="7">
    <location>
        <begin position="405"/>
        <end position="429"/>
    </location>
</feature>
<keyword evidence="3 8" id="KW-0812">Transmembrane</keyword>
<dbReference type="PANTHER" id="PTHR21723:SF3">
    <property type="entry name" value="PROTEIN RIC-3"/>
    <property type="match status" value="1"/>
</dbReference>
<dbReference type="Pfam" id="PF15361">
    <property type="entry name" value="RIC3"/>
    <property type="match status" value="1"/>
</dbReference>
<feature type="transmembrane region" description="Helical" evidence="8">
    <location>
        <begin position="193"/>
        <end position="213"/>
    </location>
</feature>
<keyword evidence="5 8" id="KW-1133">Transmembrane helix</keyword>
<comment type="subcellular location">
    <subcellularLocation>
        <location evidence="1">Endoplasmic reticulum membrane</location>
    </subcellularLocation>
</comment>